<gene>
    <name evidence="1" type="ORF">L798_12949</name>
</gene>
<proteinExistence type="predicted"/>
<keyword evidence="2" id="KW-1185">Reference proteome</keyword>
<dbReference type="Proteomes" id="UP000027135">
    <property type="component" value="Unassembled WGS sequence"/>
</dbReference>
<evidence type="ECO:0000313" key="2">
    <source>
        <dbReference type="Proteomes" id="UP000027135"/>
    </source>
</evidence>
<dbReference type="EMBL" id="KK852952">
    <property type="protein sequence ID" value="KDR13324.1"/>
    <property type="molecule type" value="Genomic_DNA"/>
</dbReference>
<sequence length="65" mass="7561">MVEGRSCPLRKFGRKQNQTLCVTSGWKLFAERCLQQPYFCLSIFNIIYKICARHHLRSTLLNKGG</sequence>
<dbReference type="InParanoid" id="A0A067QTI3"/>
<organism evidence="1 2">
    <name type="scientific">Zootermopsis nevadensis</name>
    <name type="common">Dampwood termite</name>
    <dbReference type="NCBI Taxonomy" id="136037"/>
    <lineage>
        <taxon>Eukaryota</taxon>
        <taxon>Metazoa</taxon>
        <taxon>Ecdysozoa</taxon>
        <taxon>Arthropoda</taxon>
        <taxon>Hexapoda</taxon>
        <taxon>Insecta</taxon>
        <taxon>Pterygota</taxon>
        <taxon>Neoptera</taxon>
        <taxon>Polyneoptera</taxon>
        <taxon>Dictyoptera</taxon>
        <taxon>Blattodea</taxon>
        <taxon>Blattoidea</taxon>
        <taxon>Termitoidae</taxon>
        <taxon>Termopsidae</taxon>
        <taxon>Zootermopsis</taxon>
    </lineage>
</organism>
<protein>
    <submittedName>
        <fullName evidence="1">Uncharacterized protein</fullName>
    </submittedName>
</protein>
<dbReference type="AlphaFoldDB" id="A0A067QTI3"/>
<name>A0A067QTI3_ZOONE</name>
<reference evidence="1 2" key="1">
    <citation type="journal article" date="2014" name="Nat. Commun.">
        <title>Molecular traces of alternative social organization in a termite genome.</title>
        <authorList>
            <person name="Terrapon N."/>
            <person name="Li C."/>
            <person name="Robertson H.M."/>
            <person name="Ji L."/>
            <person name="Meng X."/>
            <person name="Booth W."/>
            <person name="Chen Z."/>
            <person name="Childers C.P."/>
            <person name="Glastad K.M."/>
            <person name="Gokhale K."/>
            <person name="Gowin J."/>
            <person name="Gronenberg W."/>
            <person name="Hermansen R.A."/>
            <person name="Hu H."/>
            <person name="Hunt B.G."/>
            <person name="Huylmans A.K."/>
            <person name="Khalil S.M."/>
            <person name="Mitchell R.D."/>
            <person name="Munoz-Torres M.C."/>
            <person name="Mustard J.A."/>
            <person name="Pan H."/>
            <person name="Reese J.T."/>
            <person name="Scharf M.E."/>
            <person name="Sun F."/>
            <person name="Vogel H."/>
            <person name="Xiao J."/>
            <person name="Yang W."/>
            <person name="Yang Z."/>
            <person name="Yang Z."/>
            <person name="Zhou J."/>
            <person name="Zhu J."/>
            <person name="Brent C.S."/>
            <person name="Elsik C.G."/>
            <person name="Goodisman M.A."/>
            <person name="Liberles D.A."/>
            <person name="Roe R.M."/>
            <person name="Vargo E.L."/>
            <person name="Vilcinskas A."/>
            <person name="Wang J."/>
            <person name="Bornberg-Bauer E."/>
            <person name="Korb J."/>
            <person name="Zhang G."/>
            <person name="Liebig J."/>
        </authorList>
    </citation>
    <scope>NUCLEOTIDE SEQUENCE [LARGE SCALE GENOMIC DNA]</scope>
    <source>
        <tissue evidence="1">Whole organism</tissue>
    </source>
</reference>
<accession>A0A067QTI3</accession>
<evidence type="ECO:0000313" key="1">
    <source>
        <dbReference type="EMBL" id="KDR13324.1"/>
    </source>
</evidence>